<dbReference type="Proteomes" id="UP000697472">
    <property type="component" value="Unassembled WGS sequence"/>
</dbReference>
<dbReference type="PANTHER" id="PTHR46211:SF8">
    <property type="entry name" value="PHOSPHODIESTERASE"/>
    <property type="match status" value="1"/>
</dbReference>
<organism evidence="3 4">
    <name type="scientific">Streptococcus loxodontisalivarius</name>
    <dbReference type="NCBI Taxonomy" id="1349415"/>
    <lineage>
        <taxon>Bacteria</taxon>
        <taxon>Bacillati</taxon>
        <taxon>Bacillota</taxon>
        <taxon>Bacilli</taxon>
        <taxon>Lactobacillales</taxon>
        <taxon>Streptococcaceae</taxon>
        <taxon>Streptococcus</taxon>
    </lineage>
</organism>
<dbReference type="Gene3D" id="3.20.20.190">
    <property type="entry name" value="Phosphatidylinositol (PI) phosphodiesterase"/>
    <property type="match status" value="1"/>
</dbReference>
<dbReference type="EC" id="3.1.4.46" evidence="3"/>
<reference evidence="3 4" key="1">
    <citation type="submission" date="2021-01" db="EMBL/GenBank/DDBJ databases">
        <title>Genomic Encyclopedia of Type Strains, Phase IV (KMG-IV): sequencing the most valuable type-strain genomes for metagenomic binning, comparative biology and taxonomic classification.</title>
        <authorList>
            <person name="Goeker M."/>
        </authorList>
    </citation>
    <scope>NUCLEOTIDE SEQUENCE [LARGE SCALE GENOMIC DNA]</scope>
    <source>
        <strain evidence="3 4">DSM 27382</strain>
    </source>
</reference>
<dbReference type="Pfam" id="PF10110">
    <property type="entry name" value="GPDPase_memb"/>
    <property type="match status" value="1"/>
</dbReference>
<keyword evidence="1" id="KW-0472">Membrane</keyword>
<dbReference type="PROSITE" id="PS51704">
    <property type="entry name" value="GP_PDE"/>
    <property type="match status" value="1"/>
</dbReference>
<feature type="transmembrane region" description="Helical" evidence="1">
    <location>
        <begin position="21"/>
        <end position="49"/>
    </location>
</feature>
<dbReference type="InterPro" id="IPR017946">
    <property type="entry name" value="PLC-like_Pdiesterase_TIM-brl"/>
</dbReference>
<protein>
    <submittedName>
        <fullName evidence="3">Glycerophosphoryl diester phosphodiesterase</fullName>
        <ecNumber evidence="3">3.1.4.46</ecNumber>
    </submittedName>
</protein>
<dbReference type="RefSeq" id="WP_239548796.1">
    <property type="nucleotide sequence ID" value="NZ_JAFBEH010000005.1"/>
</dbReference>
<gene>
    <name evidence="3" type="ORF">JOC28_000413</name>
</gene>
<keyword evidence="1" id="KW-1133">Transmembrane helix</keyword>
<evidence type="ECO:0000313" key="3">
    <source>
        <dbReference type="EMBL" id="MBM7642121.1"/>
    </source>
</evidence>
<dbReference type="Pfam" id="PF03009">
    <property type="entry name" value="GDPD"/>
    <property type="match status" value="1"/>
</dbReference>
<feature type="transmembrane region" description="Helical" evidence="1">
    <location>
        <begin position="170"/>
        <end position="196"/>
    </location>
</feature>
<evidence type="ECO:0000259" key="2">
    <source>
        <dbReference type="PROSITE" id="PS51704"/>
    </source>
</evidence>
<dbReference type="CDD" id="cd08579">
    <property type="entry name" value="GDPD_memb_like"/>
    <property type="match status" value="1"/>
</dbReference>
<keyword evidence="4" id="KW-1185">Reference proteome</keyword>
<dbReference type="PANTHER" id="PTHR46211">
    <property type="entry name" value="GLYCEROPHOSPHORYL DIESTER PHOSPHODIESTERASE"/>
    <property type="match status" value="1"/>
</dbReference>
<evidence type="ECO:0000313" key="4">
    <source>
        <dbReference type="Proteomes" id="UP000697472"/>
    </source>
</evidence>
<feature type="transmembrane region" description="Helical" evidence="1">
    <location>
        <begin position="260"/>
        <end position="288"/>
    </location>
</feature>
<feature type="transmembrane region" description="Helical" evidence="1">
    <location>
        <begin position="69"/>
        <end position="96"/>
    </location>
</feature>
<name>A0ABS2PQ01_9STRE</name>
<accession>A0ABS2PQ01</accession>
<dbReference type="InterPro" id="IPR018476">
    <property type="entry name" value="GlyceroP-diester-Pdiesterase_M"/>
</dbReference>
<proteinExistence type="predicted"/>
<keyword evidence="3" id="KW-0378">Hydrolase</keyword>
<evidence type="ECO:0000256" key="1">
    <source>
        <dbReference type="SAM" id="Phobius"/>
    </source>
</evidence>
<dbReference type="InterPro" id="IPR030395">
    <property type="entry name" value="GP_PDE_dom"/>
</dbReference>
<dbReference type="EMBL" id="JAFBEH010000005">
    <property type="protein sequence ID" value="MBM7642121.1"/>
    <property type="molecule type" value="Genomic_DNA"/>
</dbReference>
<dbReference type="GO" id="GO:0008889">
    <property type="term" value="F:glycerophosphodiester phosphodiesterase activity"/>
    <property type="evidence" value="ECO:0007669"/>
    <property type="project" value="UniProtKB-EC"/>
</dbReference>
<feature type="transmembrane region" description="Helical" evidence="1">
    <location>
        <begin position="217"/>
        <end position="240"/>
    </location>
</feature>
<comment type="caution">
    <text evidence="3">The sequence shown here is derived from an EMBL/GenBank/DDBJ whole genome shotgun (WGS) entry which is preliminary data.</text>
</comment>
<sequence>MSILTTVKMVLKDLYRHRYTYTLRATILQLVVTLAGPLVLSLLFRALLISSDLPGITTDNLASFLTNPLTLLVLLVYLFALAFLVYFEFSLLVEMIRHKEARLSLTIRRLKQDTFDFFKSVSGWHVFAFLLYLVMTLPFLQFLFSSALLENLYIPKFLSGELMKSNQGKILYYSLYAVLAYINLRFIYTLPMTVTGQGQRFGKSMMDSWRETKGKKIFKLIGLVLTLVILLFILSILSGIGIELASLLDSNSNDVLIETLFLSFTWGVTFAGSLFFKLASLSYLLTVLGRNKAEQLTEVSRERTKRRGWALLGLLLIIGGVSFFYNSTQISSQDSQNIQILAHRGDVNKGVENSIEAMEAAAKEGANYVEMDIILSKDGQFIVSHDNNLKRLTGKDISISESNASDVIGLTISQNGHKSQLVSFDTYVAKAKELGIKLLVELKPTGSEPANYEQLFVDKMKELGVSTDYLAMSLNLETIEKVEELDSEIQTGYTISLQIGDFTTKKVDFYAIEDFSYNELLANHAHKLGKKIYVWTINSTSDIDKYLQTSVDGVITDYPELVKQEKENLAKDNSYLSYFLRLMN</sequence>
<dbReference type="SUPFAM" id="SSF51695">
    <property type="entry name" value="PLC-like phosphodiesterases"/>
    <property type="match status" value="1"/>
</dbReference>
<feature type="transmembrane region" description="Helical" evidence="1">
    <location>
        <begin position="117"/>
        <end position="144"/>
    </location>
</feature>
<keyword evidence="1" id="KW-0812">Transmembrane</keyword>
<feature type="transmembrane region" description="Helical" evidence="1">
    <location>
        <begin position="308"/>
        <end position="325"/>
    </location>
</feature>
<feature type="domain" description="GP-PDE" evidence="2">
    <location>
        <begin position="338"/>
        <end position="566"/>
    </location>
</feature>